<keyword evidence="1 5" id="KW-0723">Serine/threonine-protein kinase</keyword>
<evidence type="ECO:0000313" key="7">
    <source>
        <dbReference type="Proteomes" id="UP000316562"/>
    </source>
</evidence>
<dbReference type="GO" id="GO:0005524">
    <property type="term" value="F:ATP binding"/>
    <property type="evidence" value="ECO:0007669"/>
    <property type="project" value="InterPro"/>
</dbReference>
<comment type="catalytic activity">
    <reaction evidence="5">
        <text>N(tele)-phospho-L-histidyl/L-threonyl-[pyruvate, phosphate dikinase] + ADP = N(tele)-phospho-L-histidyl/O-phospho-L-threonyl-[pyruvate, phosphate dikinase] + AMP + H(+)</text>
        <dbReference type="Rhea" id="RHEA:43692"/>
        <dbReference type="Rhea" id="RHEA-COMP:10650"/>
        <dbReference type="Rhea" id="RHEA-COMP:10651"/>
        <dbReference type="ChEBI" id="CHEBI:15378"/>
        <dbReference type="ChEBI" id="CHEBI:30013"/>
        <dbReference type="ChEBI" id="CHEBI:61977"/>
        <dbReference type="ChEBI" id="CHEBI:83586"/>
        <dbReference type="ChEBI" id="CHEBI:456215"/>
        <dbReference type="ChEBI" id="CHEBI:456216"/>
        <dbReference type="EC" id="2.7.11.32"/>
    </reaction>
</comment>
<evidence type="ECO:0000256" key="5">
    <source>
        <dbReference type="HAMAP-Rule" id="MF_00921"/>
    </source>
</evidence>
<dbReference type="GO" id="GO:0043531">
    <property type="term" value="F:ADP binding"/>
    <property type="evidence" value="ECO:0007669"/>
    <property type="project" value="UniProtKB-UniRule"/>
</dbReference>
<comment type="similarity">
    <text evidence="5">Belongs to the pyruvate, phosphate/water dikinase regulatory protein family. PDRP subfamily.</text>
</comment>
<dbReference type="PANTHER" id="PTHR31756">
    <property type="entry name" value="PYRUVATE, PHOSPHATE DIKINASE REGULATORY PROTEIN 1, CHLOROPLASTIC"/>
    <property type="match status" value="1"/>
</dbReference>
<comment type="caution">
    <text evidence="6">The sequence shown here is derived from an EMBL/GenBank/DDBJ whole genome shotgun (WGS) entry which is preliminary data.</text>
</comment>
<organism evidence="6 7">
    <name type="scientific">Acididesulfobacter guangdongensis</name>
    <dbReference type="NCBI Taxonomy" id="2597225"/>
    <lineage>
        <taxon>Bacteria</taxon>
        <taxon>Deltaproteobacteria</taxon>
        <taxon>Candidatus Acidulodesulfobacterales</taxon>
        <taxon>Candidatus Acididesulfobacter</taxon>
    </lineage>
</organism>
<dbReference type="GO" id="GO:0016776">
    <property type="term" value="F:phosphotransferase activity, phosphate group as acceptor"/>
    <property type="evidence" value="ECO:0007669"/>
    <property type="project" value="UniProtKB-UniRule"/>
</dbReference>
<keyword evidence="3 5" id="KW-0547">Nucleotide-binding</keyword>
<dbReference type="GO" id="GO:0004674">
    <property type="term" value="F:protein serine/threonine kinase activity"/>
    <property type="evidence" value="ECO:0007669"/>
    <property type="project" value="UniProtKB-UniRule"/>
</dbReference>
<sequence length="277" mass="31194">MKTINDTESANNDFYVFVVSDSTGETAEKVARAALSQFDVSNVRLKRFLLVDSAQKIREIITEASKKKAIIIFTLVEDGLRNTMLLESNSSSVISIDIIGPVLNSISTVLNKLPERKPGLIHRVNDEYFRRVDALEFAVKHDDGQRIDEIVDADALVLGISRTSKTPLCLFLAQRGFKAANIPIIDHQEINELIYSIPKEKIFGLISSPERIMSLRKERLKRMGIPFSSDYVIKDSIEEEIEYSKSIFTKLCIHFIDVTDKSIEEVAADIISSINNK</sequence>
<evidence type="ECO:0000256" key="4">
    <source>
        <dbReference type="ARBA" id="ARBA00022777"/>
    </source>
</evidence>
<gene>
    <name evidence="6" type="ORF">EVJ46_06615</name>
</gene>
<protein>
    <recommendedName>
        <fullName evidence="5">Putative pyruvate, phosphate dikinase regulatory protein</fullName>
        <shortName evidence="5">PPDK regulatory protein</shortName>
        <ecNumber evidence="5">2.7.11.32</ecNumber>
        <ecNumber evidence="5">2.7.4.27</ecNumber>
    </recommendedName>
</protein>
<keyword evidence="2 5" id="KW-0808">Transferase</keyword>
<dbReference type="NCBIfam" id="NF003742">
    <property type="entry name" value="PRK05339.1"/>
    <property type="match status" value="1"/>
</dbReference>
<comment type="catalytic activity">
    <reaction evidence="5">
        <text>N(tele)-phospho-L-histidyl/O-phospho-L-threonyl-[pyruvate, phosphate dikinase] + phosphate + H(+) = N(tele)-phospho-L-histidyl/L-threonyl-[pyruvate, phosphate dikinase] + diphosphate</text>
        <dbReference type="Rhea" id="RHEA:43696"/>
        <dbReference type="Rhea" id="RHEA-COMP:10650"/>
        <dbReference type="Rhea" id="RHEA-COMP:10651"/>
        <dbReference type="ChEBI" id="CHEBI:15378"/>
        <dbReference type="ChEBI" id="CHEBI:30013"/>
        <dbReference type="ChEBI" id="CHEBI:33019"/>
        <dbReference type="ChEBI" id="CHEBI:43474"/>
        <dbReference type="ChEBI" id="CHEBI:61977"/>
        <dbReference type="ChEBI" id="CHEBI:83586"/>
        <dbReference type="EC" id="2.7.4.27"/>
    </reaction>
</comment>
<dbReference type="Pfam" id="PF03618">
    <property type="entry name" value="Kinase-PPPase"/>
    <property type="match status" value="1"/>
</dbReference>
<dbReference type="HAMAP" id="MF_00921">
    <property type="entry name" value="PDRP"/>
    <property type="match status" value="1"/>
</dbReference>
<keyword evidence="4 5" id="KW-0418">Kinase</keyword>
<dbReference type="InterPro" id="IPR005177">
    <property type="entry name" value="Kinase-pyrophosphorylase"/>
</dbReference>
<accession>A0A519BF15</accession>
<proteinExistence type="inferred from homology"/>
<name>A0A519BF15_ACIG2</name>
<dbReference type="Proteomes" id="UP000316562">
    <property type="component" value="Unassembled WGS sequence"/>
</dbReference>
<reference evidence="6 7" key="1">
    <citation type="journal article" date="2019" name="ISME J.">
        <title>Insights into ecological role of a new deltaproteobacterial order Candidatus Acidulodesulfobacterales by metagenomics and metatranscriptomics.</title>
        <authorList>
            <person name="Tan S."/>
            <person name="Liu J."/>
            <person name="Fang Y."/>
            <person name="Hedlund B.P."/>
            <person name="Lian Z.H."/>
            <person name="Huang L.Y."/>
            <person name="Li J.T."/>
            <person name="Huang L.N."/>
            <person name="Li W.J."/>
            <person name="Jiang H.C."/>
            <person name="Dong H.L."/>
            <person name="Shu W.S."/>
        </authorList>
    </citation>
    <scope>NUCLEOTIDE SEQUENCE [LARGE SCALE GENOMIC DNA]</scope>
    <source>
        <strain evidence="6">AP2</strain>
    </source>
</reference>
<dbReference type="PANTHER" id="PTHR31756:SF3">
    <property type="entry name" value="PYRUVATE, PHOSPHATE DIKINASE REGULATORY PROTEIN 1, CHLOROPLASTIC"/>
    <property type="match status" value="1"/>
</dbReference>
<dbReference type="EMBL" id="SGBC01000003">
    <property type="protein sequence ID" value="RZD15866.1"/>
    <property type="molecule type" value="Genomic_DNA"/>
</dbReference>
<evidence type="ECO:0000256" key="3">
    <source>
        <dbReference type="ARBA" id="ARBA00022741"/>
    </source>
</evidence>
<dbReference type="InterPro" id="IPR026565">
    <property type="entry name" value="PPDK_reg"/>
</dbReference>
<dbReference type="EC" id="2.7.4.27" evidence="5"/>
<feature type="binding site" evidence="5">
    <location>
        <begin position="159"/>
        <end position="166"/>
    </location>
    <ligand>
        <name>ADP</name>
        <dbReference type="ChEBI" id="CHEBI:456216"/>
    </ligand>
</feature>
<evidence type="ECO:0000313" key="6">
    <source>
        <dbReference type="EMBL" id="RZD15866.1"/>
    </source>
</evidence>
<evidence type="ECO:0000256" key="2">
    <source>
        <dbReference type="ARBA" id="ARBA00022679"/>
    </source>
</evidence>
<dbReference type="AlphaFoldDB" id="A0A519BF15"/>
<evidence type="ECO:0000256" key="1">
    <source>
        <dbReference type="ARBA" id="ARBA00022527"/>
    </source>
</evidence>
<dbReference type="EC" id="2.7.11.32" evidence="5"/>
<comment type="function">
    <text evidence="5">Bifunctional serine/threonine kinase and phosphorylase involved in the regulation of the pyruvate, phosphate dikinase (PPDK) by catalyzing its phosphorylation/dephosphorylation.</text>
</comment>